<evidence type="ECO:0000313" key="17">
    <source>
        <dbReference type="RefSeq" id="XP_025835093.1"/>
    </source>
</evidence>
<evidence type="ECO:0000256" key="1">
    <source>
        <dbReference type="ARBA" id="ARBA00004651"/>
    </source>
</evidence>
<dbReference type="RefSeq" id="XP_025835093.1">
    <property type="nucleotide sequence ID" value="XM_025979308.1"/>
</dbReference>
<evidence type="ECO:0000256" key="7">
    <source>
        <dbReference type="ARBA" id="ARBA00022737"/>
    </source>
</evidence>
<keyword evidence="13" id="KW-0040">ANK repeat</keyword>
<proteinExistence type="predicted"/>
<keyword evidence="11 14" id="KW-0472">Membrane</keyword>
<keyword evidence="10" id="KW-0406">Ion transport</keyword>
<evidence type="ECO:0000256" key="9">
    <source>
        <dbReference type="ARBA" id="ARBA00022989"/>
    </source>
</evidence>
<evidence type="ECO:0000256" key="2">
    <source>
        <dbReference type="ARBA" id="ARBA00022448"/>
    </source>
</evidence>
<evidence type="ECO:0000256" key="6">
    <source>
        <dbReference type="ARBA" id="ARBA00022692"/>
    </source>
</evidence>
<dbReference type="FunCoup" id="A0A7F5RGJ5">
    <property type="interactions" value="2"/>
</dbReference>
<evidence type="ECO:0000256" key="4">
    <source>
        <dbReference type="ARBA" id="ARBA00022568"/>
    </source>
</evidence>
<dbReference type="GO" id="GO:0034703">
    <property type="term" value="C:cation channel complex"/>
    <property type="evidence" value="ECO:0007669"/>
    <property type="project" value="UniProtKB-ARBA"/>
</dbReference>
<gene>
    <name evidence="17" type="primary">LOC108738511</name>
</gene>
<dbReference type="Pfam" id="PF00023">
    <property type="entry name" value="Ank"/>
    <property type="match status" value="1"/>
</dbReference>
<comment type="subcellular location">
    <subcellularLocation>
        <location evidence="1">Cell membrane</location>
        <topology evidence="1">Multi-pass membrane protein</topology>
    </subcellularLocation>
</comment>
<protein>
    <submittedName>
        <fullName evidence="17">Transient receptor potential cation channel subfamily V member 1</fullName>
    </submittedName>
</protein>
<keyword evidence="16" id="KW-1185">Reference proteome</keyword>
<keyword evidence="17" id="KW-0675">Receptor</keyword>
<dbReference type="AlphaFoldDB" id="A0A7F5RGJ5"/>
<reference evidence="17" key="1">
    <citation type="submission" date="2025-08" db="UniProtKB">
        <authorList>
            <consortium name="RefSeq"/>
        </authorList>
    </citation>
    <scope>IDENTIFICATION</scope>
    <source>
        <tissue evidence="17">Entire body</tissue>
    </source>
</reference>
<evidence type="ECO:0000256" key="5">
    <source>
        <dbReference type="ARBA" id="ARBA00022673"/>
    </source>
</evidence>
<dbReference type="GO" id="GO:0098703">
    <property type="term" value="P:calcium ion import across plasma membrane"/>
    <property type="evidence" value="ECO:0007669"/>
    <property type="project" value="TreeGrafter"/>
</dbReference>
<organism evidence="16 17">
    <name type="scientific">Agrilus planipennis</name>
    <name type="common">Emerald ash borer</name>
    <name type="synonym">Agrilus marcopoli</name>
    <dbReference type="NCBI Taxonomy" id="224129"/>
    <lineage>
        <taxon>Eukaryota</taxon>
        <taxon>Metazoa</taxon>
        <taxon>Ecdysozoa</taxon>
        <taxon>Arthropoda</taxon>
        <taxon>Hexapoda</taxon>
        <taxon>Insecta</taxon>
        <taxon>Pterygota</taxon>
        <taxon>Neoptera</taxon>
        <taxon>Endopterygota</taxon>
        <taxon>Coleoptera</taxon>
        <taxon>Polyphaga</taxon>
        <taxon>Elateriformia</taxon>
        <taxon>Buprestoidea</taxon>
        <taxon>Buprestidae</taxon>
        <taxon>Agrilinae</taxon>
        <taxon>Agrilus</taxon>
    </lineage>
</organism>
<keyword evidence="3" id="KW-1003">Cell membrane</keyword>
<dbReference type="PROSITE" id="PS50088">
    <property type="entry name" value="ANK_REPEAT"/>
    <property type="match status" value="2"/>
</dbReference>
<keyword evidence="7" id="KW-0677">Repeat</keyword>
<evidence type="ECO:0000256" key="8">
    <source>
        <dbReference type="ARBA" id="ARBA00022837"/>
    </source>
</evidence>
<dbReference type="FunFam" id="1.25.40.20:FF:000185">
    <property type="entry name" value="OSMotic avoidance abnormal family member"/>
    <property type="match status" value="1"/>
</dbReference>
<dbReference type="InParanoid" id="A0A7F5RGJ5"/>
<keyword evidence="12" id="KW-0407">Ion channel</keyword>
<dbReference type="GeneID" id="108738511"/>
<evidence type="ECO:0000259" key="15">
    <source>
        <dbReference type="Pfam" id="PF00520"/>
    </source>
</evidence>
<evidence type="ECO:0000256" key="11">
    <source>
        <dbReference type="ARBA" id="ARBA00023136"/>
    </source>
</evidence>
<feature type="transmembrane region" description="Helical" evidence="14">
    <location>
        <begin position="514"/>
        <end position="534"/>
    </location>
</feature>
<feature type="transmembrane region" description="Helical" evidence="14">
    <location>
        <begin position="473"/>
        <end position="494"/>
    </location>
</feature>
<dbReference type="SMART" id="SM00248">
    <property type="entry name" value="ANK"/>
    <property type="match status" value="5"/>
</dbReference>
<dbReference type="OrthoDB" id="533508at2759"/>
<keyword evidence="6 14" id="KW-0812">Transmembrane</keyword>
<dbReference type="PANTHER" id="PTHR10582:SF2">
    <property type="entry name" value="INACTIVE"/>
    <property type="match status" value="1"/>
</dbReference>
<dbReference type="Pfam" id="PF13857">
    <property type="entry name" value="Ank_5"/>
    <property type="match status" value="1"/>
</dbReference>
<dbReference type="PANTHER" id="PTHR10582">
    <property type="entry name" value="TRANSIENT RECEPTOR POTENTIAL ION CHANNEL PROTEIN"/>
    <property type="match status" value="1"/>
</dbReference>
<feature type="repeat" description="ANK" evidence="13">
    <location>
        <begin position="172"/>
        <end position="204"/>
    </location>
</feature>
<feature type="repeat" description="ANK" evidence="13">
    <location>
        <begin position="230"/>
        <end position="262"/>
    </location>
</feature>
<evidence type="ECO:0000256" key="3">
    <source>
        <dbReference type="ARBA" id="ARBA00022475"/>
    </source>
</evidence>
<dbReference type="CTD" id="31621"/>
<dbReference type="GO" id="GO:0005886">
    <property type="term" value="C:plasma membrane"/>
    <property type="evidence" value="ECO:0007669"/>
    <property type="project" value="UniProtKB-SubCell"/>
</dbReference>
<evidence type="ECO:0000313" key="16">
    <source>
        <dbReference type="Proteomes" id="UP000192223"/>
    </source>
</evidence>
<dbReference type="SUPFAM" id="SSF48403">
    <property type="entry name" value="Ankyrin repeat"/>
    <property type="match status" value="1"/>
</dbReference>
<dbReference type="InterPro" id="IPR005821">
    <property type="entry name" value="Ion_trans_dom"/>
</dbReference>
<dbReference type="InterPro" id="IPR024862">
    <property type="entry name" value="TRPV"/>
</dbReference>
<keyword evidence="8" id="KW-0106">Calcium</keyword>
<dbReference type="InterPro" id="IPR036770">
    <property type="entry name" value="Ankyrin_rpt-contain_sf"/>
</dbReference>
<dbReference type="KEGG" id="apln:108738511"/>
<feature type="transmembrane region" description="Helical" evidence="14">
    <location>
        <begin position="541"/>
        <end position="563"/>
    </location>
</feature>
<dbReference type="Gene3D" id="1.10.287.70">
    <property type="match status" value="1"/>
</dbReference>
<dbReference type="PROSITE" id="PS50297">
    <property type="entry name" value="ANK_REP_REGION"/>
    <property type="match status" value="1"/>
</dbReference>
<dbReference type="FunFam" id="1.10.287.70:FF:000132">
    <property type="entry name" value="OSMotic avoidance abnormal family member"/>
    <property type="match status" value="1"/>
</dbReference>
<keyword evidence="5" id="KW-0107">Calcium channel</keyword>
<name>A0A7F5RGJ5_AGRPL</name>
<dbReference type="InterPro" id="IPR002110">
    <property type="entry name" value="Ankyrin_rpt"/>
</dbReference>
<evidence type="ECO:0000256" key="13">
    <source>
        <dbReference type="PROSITE-ProRule" id="PRU00023"/>
    </source>
</evidence>
<feature type="transmembrane region" description="Helical" evidence="14">
    <location>
        <begin position="609"/>
        <end position="630"/>
    </location>
</feature>
<evidence type="ECO:0000256" key="14">
    <source>
        <dbReference type="SAM" id="Phobius"/>
    </source>
</evidence>
<dbReference type="Pfam" id="PF00520">
    <property type="entry name" value="Ion_trans"/>
    <property type="match status" value="1"/>
</dbReference>
<evidence type="ECO:0000256" key="10">
    <source>
        <dbReference type="ARBA" id="ARBA00023065"/>
    </source>
</evidence>
<feature type="domain" description="Ion transport" evidence="15">
    <location>
        <begin position="461"/>
        <end position="640"/>
    </location>
</feature>
<dbReference type="GO" id="GO:0005262">
    <property type="term" value="F:calcium channel activity"/>
    <property type="evidence" value="ECO:0007669"/>
    <property type="project" value="UniProtKB-KW"/>
</dbReference>
<dbReference type="Proteomes" id="UP000192223">
    <property type="component" value="Unplaced"/>
</dbReference>
<dbReference type="Gene3D" id="1.25.40.20">
    <property type="entry name" value="Ankyrin repeat-containing domain"/>
    <property type="match status" value="1"/>
</dbReference>
<keyword evidence="2" id="KW-0813">Transport</keyword>
<sequence length="1095" mass="124122">MGCDISKGCFKEINNTKQNSSILDRVISQASSHDQCLLYKFANYKKGGELIDAYTSGGQAKVEQLIKERFGQLMYQNGNGQIINRAEYLRWIFSDCEQVTLPIEASLNHNDPLAKWADHEACWQMQYRGSLGETLVHVLIICDTKIHTRLARTLIKCFPKLAIDVIEGEEYLGASALHLAIAYDNSELVQDLVEAGANVNQRAIGSFFLPRDQQRAKPARHTDYEGLAYLGEYPLAWSACCANESVYNLLLDNGANPDYQDTYGNMVLHMVVVCDKLDMFGYALRHPKLPASNGITNSSGLTPLTLACKLGRAEVFREMLELSAKEFWRYSNITCSAYTLNALDTILPDGRTNWNSALFIILNGTKEEHLDMLDGGIIQRLLEEKWKAFARNQFLKRLLILLVHLLLLSSAVYLRPEDSDEPLLQWQDDFQLFVRYSCEIGTVLGVLSYVILQQGDEIKNQGFWTFLKHQSNSPAKAIFLVSNLLILACIPYRILGDRETEEAILAFAVPGSWFLLMFFAGAVRLTGPFVTMIYSMITGDMLTFGIIYTIVLFGFSQSFYFLYKGFPNTQNTLYHNYPSTWMALFQITMGSYDYGELAKIAYPKLSKSVFAIFMVFVPILLLNMLIAMMGNTYAHVIEQSEKEWMKQWAKIVVTLERAISQSDAKNYLDEYSISLGASEDPSTEQRGVMVIKTKSKTRAKQRKGAVANWKRLGKVTINALKKKGLTGEELRCIMWGRESINTPVRNRNPKSTIRGSQVPNITEAFGETVSAALDLTSFAHNIQFRKTDEICEAIIREHQDKPKEKDNGVKETQFETAASQQFASTLPSTPSEKSNVFDQLTDKITPKEDDPGKKQFSPFEFKPVALTEFYDDPLRELVLNSRSQEAEEKTLNTLAIQAANLSNVNELALLESNKQNETNNLINLFSFSPSQPPPQTEKTLVELYLNKSYDHIEKPLLGSISRSLRSKSVYCRKMCNKIRSEESSYKYVRKSLEDAISESSQQELDYIERQIRQVNGHCKQNEEGPIESGFLPDGHKQNIIRFFYFRENVSAVLEKIPEIQSEQSVDPLEAWSVKEITNMSKILSCKKDITTTLDK</sequence>
<evidence type="ECO:0000256" key="12">
    <source>
        <dbReference type="ARBA" id="ARBA00023303"/>
    </source>
</evidence>
<accession>A0A7F5RGJ5</accession>
<keyword evidence="9 14" id="KW-1133">Transmembrane helix</keyword>
<keyword evidence="4" id="KW-0109">Calcium transport</keyword>